<dbReference type="PANTHER" id="PTHR47989">
    <property type="entry name" value="OS01G0750732 PROTEIN"/>
    <property type="match status" value="1"/>
</dbReference>
<dbReference type="GO" id="GO:0004674">
    <property type="term" value="F:protein serine/threonine kinase activity"/>
    <property type="evidence" value="ECO:0007669"/>
    <property type="project" value="UniProtKB-KW"/>
</dbReference>
<keyword evidence="2" id="KW-0547">Nucleotide-binding</keyword>
<dbReference type="EMBL" id="JAGKQH010000009">
    <property type="protein sequence ID" value="KAG6592012.1"/>
    <property type="molecule type" value="Genomic_DNA"/>
</dbReference>
<evidence type="ECO:0000256" key="2">
    <source>
        <dbReference type="ARBA" id="ARBA00022741"/>
    </source>
</evidence>
<evidence type="ECO:0000256" key="3">
    <source>
        <dbReference type="ARBA" id="ARBA00022840"/>
    </source>
</evidence>
<reference evidence="6 7" key="1">
    <citation type="journal article" date="2021" name="Hortic Res">
        <title>The domestication of Cucurbita argyrosperma as revealed by the genome of its wild relative.</title>
        <authorList>
            <person name="Barrera-Redondo J."/>
            <person name="Sanchez-de la Vega G."/>
            <person name="Aguirre-Liguori J.A."/>
            <person name="Castellanos-Morales G."/>
            <person name="Gutierrez-Guerrero Y.T."/>
            <person name="Aguirre-Dugua X."/>
            <person name="Aguirre-Planter E."/>
            <person name="Tenaillon M.I."/>
            <person name="Lira-Saade R."/>
            <person name="Eguiarte L.E."/>
        </authorList>
    </citation>
    <scope>NUCLEOTIDE SEQUENCE [LARGE SCALE GENOMIC DNA]</scope>
    <source>
        <strain evidence="6">JBR-2021</strain>
    </source>
</reference>
<evidence type="ECO:0000259" key="5">
    <source>
        <dbReference type="PROSITE" id="PS50011"/>
    </source>
</evidence>
<keyword evidence="4" id="KW-0472">Membrane</keyword>
<gene>
    <name evidence="6" type="primary">CRLK1</name>
    <name evidence="6" type="ORF">SDJN03_14358</name>
</gene>
<name>A0AAV6N600_9ROSI</name>
<dbReference type="PROSITE" id="PS50011">
    <property type="entry name" value="PROTEIN_KINASE_DOM"/>
    <property type="match status" value="1"/>
</dbReference>
<proteinExistence type="predicted"/>
<dbReference type="PROSITE" id="PS00108">
    <property type="entry name" value="PROTEIN_KINASE_ST"/>
    <property type="match status" value="1"/>
</dbReference>
<dbReference type="AlphaFoldDB" id="A0AAV6N600"/>
<comment type="caution">
    <text evidence="6">The sequence shown here is derived from an EMBL/GenBank/DDBJ whole genome shotgun (WGS) entry which is preliminary data.</text>
</comment>
<evidence type="ECO:0000313" key="7">
    <source>
        <dbReference type="Proteomes" id="UP000685013"/>
    </source>
</evidence>
<dbReference type="GO" id="GO:0005524">
    <property type="term" value="F:ATP binding"/>
    <property type="evidence" value="ECO:0007669"/>
    <property type="project" value="UniProtKB-KW"/>
</dbReference>
<dbReference type="PANTHER" id="PTHR47989:SF24">
    <property type="entry name" value="CALCIUM_CALMODULIN-REGULATED RECEPTOR-LIKE KINASE 1 ISOFORM X1"/>
    <property type="match status" value="1"/>
</dbReference>
<dbReference type="FunFam" id="1.10.510.10:FF:000495">
    <property type="entry name" value="calcium/calmodulin-regulated receptor-like kinase 1"/>
    <property type="match status" value="1"/>
</dbReference>
<keyword evidence="7" id="KW-1185">Reference proteome</keyword>
<feature type="transmembrane region" description="Helical" evidence="4">
    <location>
        <begin position="51"/>
        <end position="73"/>
    </location>
</feature>
<evidence type="ECO:0000256" key="1">
    <source>
        <dbReference type="ARBA" id="ARBA00022527"/>
    </source>
</evidence>
<keyword evidence="6" id="KW-0418">Kinase</keyword>
<organism evidence="6 7">
    <name type="scientific">Cucurbita argyrosperma subsp. sororia</name>
    <dbReference type="NCBI Taxonomy" id="37648"/>
    <lineage>
        <taxon>Eukaryota</taxon>
        <taxon>Viridiplantae</taxon>
        <taxon>Streptophyta</taxon>
        <taxon>Embryophyta</taxon>
        <taxon>Tracheophyta</taxon>
        <taxon>Spermatophyta</taxon>
        <taxon>Magnoliopsida</taxon>
        <taxon>eudicotyledons</taxon>
        <taxon>Gunneridae</taxon>
        <taxon>Pentapetalae</taxon>
        <taxon>rosids</taxon>
        <taxon>fabids</taxon>
        <taxon>Cucurbitales</taxon>
        <taxon>Cucurbitaceae</taxon>
        <taxon>Cucurbiteae</taxon>
        <taxon>Cucurbita</taxon>
    </lineage>
</organism>
<evidence type="ECO:0000313" key="6">
    <source>
        <dbReference type="EMBL" id="KAG6592012.1"/>
    </source>
</evidence>
<accession>A0AAV6N600</accession>
<evidence type="ECO:0000256" key="4">
    <source>
        <dbReference type="SAM" id="Phobius"/>
    </source>
</evidence>
<keyword evidence="6" id="KW-0675">Receptor</keyword>
<dbReference type="InterPro" id="IPR008271">
    <property type="entry name" value="Ser/Thr_kinase_AS"/>
</dbReference>
<feature type="domain" description="Protein kinase" evidence="5">
    <location>
        <begin position="155"/>
        <end position="404"/>
    </location>
</feature>
<keyword evidence="3" id="KW-0067">ATP-binding</keyword>
<dbReference type="SMART" id="SM00220">
    <property type="entry name" value="S_TKc"/>
    <property type="match status" value="1"/>
</dbReference>
<feature type="non-terminal residue" evidence="6">
    <location>
        <position position="1"/>
    </location>
</feature>
<dbReference type="Proteomes" id="UP000685013">
    <property type="component" value="Chromosome 9"/>
</dbReference>
<dbReference type="Pfam" id="PF00069">
    <property type="entry name" value="Pkinase"/>
    <property type="match status" value="1"/>
</dbReference>
<keyword evidence="4" id="KW-0812">Transmembrane</keyword>
<sequence>MSSPSLILFSELCSSNLTPFFHFEGFCDGLSQWIDNWEAGREEMKGESSGLIIGISIGVVIGVLLAISTLFCFRYQRRRSQIGNSSSRRATTIPIRINGADSCNILSDSTLAPESPVKSGHNGMSQWLDGFRKSNVVAASGILEYSYRDLQKATSNFTTVIGQGAFGPVYRAQMAGGETVAVKVLATDSKQGEKEFQTEGHLQHTSLSVSWEVTYSLWFAGGKNEPLSWDLRVRVALDVARGLEYLHDGAVPPVIHRDIKSSNILLDDSMRARVADFGLSREEMVEKHVSNIRGTFGYLDPEYISTRKFTKKSDVYSFGVLLFELIAGRTPQQGLMEYVELAAMTSDGKVGWEEIVDDRLDGNFNVQELNEVSSLAYRCVNRSPRKRPSMRDIVQVISRINNFRLEQKHHRKSLSAMTDDVSIDIDHSEHFRKDSMDSASDTHEI</sequence>
<protein>
    <submittedName>
        <fullName evidence="6">Calcium/calmodulin-regulated receptor-like kinase 1</fullName>
    </submittedName>
</protein>
<keyword evidence="4" id="KW-1133">Transmembrane helix</keyword>
<dbReference type="InterPro" id="IPR000719">
    <property type="entry name" value="Prot_kinase_dom"/>
</dbReference>
<keyword evidence="1" id="KW-0723">Serine/threonine-protein kinase</keyword>
<keyword evidence="6" id="KW-0808">Transferase</keyword>